<sequence length="174" mass="18614">MRLFTAILAGLLWSLAASGARADAVQIAFNDAIAAFEQAQPRLGTTRFGVDISAYRDALTLGRFTSSHWGSSLAVALERGASGYGCARFAAYVPLPPRDGVVPLVICRQFSEEGTAALRRLTILHEMVHVVAGADECRAMAFAAEVERLATGSFTPVERYWQANGCDGSGYDLP</sequence>
<name>A0A7X3FQQ7_9HYPH</name>
<evidence type="ECO:0000313" key="2">
    <source>
        <dbReference type="EMBL" id="MVS99027.1"/>
    </source>
</evidence>
<dbReference type="AlphaFoldDB" id="A0A7X3FQQ7"/>
<keyword evidence="1" id="KW-0732">Signal</keyword>
<accession>A0A7X3FQQ7</accession>
<gene>
    <name evidence="2" type="ORF">GO014_08340</name>
</gene>
<feature type="chain" id="PRO_5030743578" evidence="1">
    <location>
        <begin position="23"/>
        <end position="174"/>
    </location>
</feature>
<dbReference type="EMBL" id="WQRF01000002">
    <property type="protein sequence ID" value="MVS99027.1"/>
    <property type="molecule type" value="Genomic_DNA"/>
</dbReference>
<reference evidence="2 3" key="1">
    <citation type="submission" date="2019-12" db="EMBL/GenBank/DDBJ databases">
        <title>Devosia maris sp. nov., isolated from the deep seawater.</title>
        <authorList>
            <person name="Liu Y."/>
        </authorList>
    </citation>
    <scope>NUCLEOTIDE SEQUENCE [LARGE SCALE GENOMIC DNA]</scope>
    <source>
        <strain evidence="2 3">L53-10-65</strain>
    </source>
</reference>
<keyword evidence="3" id="KW-1185">Reference proteome</keyword>
<feature type="signal peptide" evidence="1">
    <location>
        <begin position="1"/>
        <end position="22"/>
    </location>
</feature>
<comment type="caution">
    <text evidence="2">The sequence shown here is derived from an EMBL/GenBank/DDBJ whole genome shotgun (WGS) entry which is preliminary data.</text>
</comment>
<dbReference type="Proteomes" id="UP000438106">
    <property type="component" value="Unassembled WGS sequence"/>
</dbReference>
<evidence type="ECO:0000313" key="3">
    <source>
        <dbReference type="Proteomes" id="UP000438106"/>
    </source>
</evidence>
<organism evidence="2 3">
    <name type="scientific">Devosia marina</name>
    <dbReference type="NCBI Taxonomy" id="2683198"/>
    <lineage>
        <taxon>Bacteria</taxon>
        <taxon>Pseudomonadati</taxon>
        <taxon>Pseudomonadota</taxon>
        <taxon>Alphaproteobacteria</taxon>
        <taxon>Hyphomicrobiales</taxon>
        <taxon>Devosiaceae</taxon>
        <taxon>Devosia</taxon>
    </lineage>
</organism>
<evidence type="ECO:0000256" key="1">
    <source>
        <dbReference type="SAM" id="SignalP"/>
    </source>
</evidence>
<protein>
    <submittedName>
        <fullName evidence="2">Uncharacterized protein</fullName>
    </submittedName>
</protein>
<dbReference type="RefSeq" id="WP_157289950.1">
    <property type="nucleotide sequence ID" value="NZ_WQRF01000002.1"/>
</dbReference>
<proteinExistence type="predicted"/>